<sequence>MSQTYGKTRWTRFAVVMVPTIAATAAIGVSVAQGALAASINVSGQQFKVSAGHLEGTGFAQYGSVDVEKAGVPHAVAVSSFKNATINKLCQSVVLDAPLIGKVSLNINAGDNPKKPVEAENLYIDLDDLSADATFTNINIGVAAGAISKGNVNPADRAAAGQLGAGAQFENSFAQEADKASLDGVKQTAWATSAGTFKLNGLHLTVKKGVSECF</sequence>
<evidence type="ECO:0000313" key="2">
    <source>
        <dbReference type="EMBL" id="AXI79510.1"/>
    </source>
</evidence>
<evidence type="ECO:0000313" key="3">
    <source>
        <dbReference type="Proteomes" id="UP000249340"/>
    </source>
</evidence>
<name>A0A345T0K5_9ACTN</name>
<dbReference type="OrthoDB" id="4238587at2"/>
<feature type="signal peptide" evidence="1">
    <location>
        <begin position="1"/>
        <end position="37"/>
    </location>
</feature>
<dbReference type="Pfam" id="PF19741">
    <property type="entry name" value="DUF6230"/>
    <property type="match status" value="1"/>
</dbReference>
<dbReference type="AlphaFoldDB" id="A0A345T0K5"/>
<feature type="chain" id="PRO_5016773343" evidence="1">
    <location>
        <begin position="38"/>
        <end position="214"/>
    </location>
</feature>
<protein>
    <submittedName>
        <fullName evidence="2">Cholesterol esterase</fullName>
    </submittedName>
</protein>
<keyword evidence="1" id="KW-0732">Signal</keyword>
<dbReference type="KEGG" id="stri:C7M71_020940"/>
<dbReference type="InterPro" id="IPR046198">
    <property type="entry name" value="DUF6230"/>
</dbReference>
<dbReference type="Proteomes" id="UP000249340">
    <property type="component" value="Chromosome"/>
</dbReference>
<dbReference type="RefSeq" id="WP_111491502.1">
    <property type="nucleotide sequence ID" value="NZ_CP031264.1"/>
</dbReference>
<reference evidence="3" key="1">
    <citation type="submission" date="2018-07" db="EMBL/GenBank/DDBJ databases">
        <title>Streptacidiphilus bronchialis DSM 106435 chromosome.</title>
        <authorList>
            <person name="Batra D."/>
            <person name="Gulvik C.A."/>
        </authorList>
    </citation>
    <scope>NUCLEOTIDE SEQUENCE [LARGE SCALE GENOMIC DNA]</scope>
    <source>
        <strain evidence="3">DSM 106435</strain>
    </source>
</reference>
<gene>
    <name evidence="2" type="ORF">C7M71_020940</name>
</gene>
<evidence type="ECO:0000256" key="1">
    <source>
        <dbReference type="SAM" id="SignalP"/>
    </source>
</evidence>
<dbReference type="EMBL" id="CP031264">
    <property type="protein sequence ID" value="AXI79510.1"/>
    <property type="molecule type" value="Genomic_DNA"/>
</dbReference>
<keyword evidence="3" id="KW-1185">Reference proteome</keyword>
<proteinExistence type="predicted"/>
<organism evidence="2 3">
    <name type="scientific">Peterkaempfera bronchialis</name>
    <dbReference type="NCBI Taxonomy" id="2126346"/>
    <lineage>
        <taxon>Bacteria</taxon>
        <taxon>Bacillati</taxon>
        <taxon>Actinomycetota</taxon>
        <taxon>Actinomycetes</taxon>
        <taxon>Kitasatosporales</taxon>
        <taxon>Streptomycetaceae</taxon>
        <taxon>Peterkaempfera</taxon>
    </lineage>
</organism>
<accession>A0A345T0K5</accession>